<reference evidence="1" key="1">
    <citation type="submission" date="2020-05" db="EMBL/GenBank/DDBJ databases">
        <title>WGS assembly of Panicum virgatum.</title>
        <authorList>
            <person name="Lovell J.T."/>
            <person name="Jenkins J."/>
            <person name="Shu S."/>
            <person name="Juenger T.E."/>
            <person name="Schmutz J."/>
        </authorList>
    </citation>
    <scope>NUCLEOTIDE SEQUENCE</scope>
    <source>
        <strain evidence="1">AP13</strain>
    </source>
</reference>
<dbReference type="EMBL" id="CM029038">
    <property type="protein sequence ID" value="KAG2649007.1"/>
    <property type="molecule type" value="Genomic_DNA"/>
</dbReference>
<keyword evidence="2" id="KW-1185">Reference proteome</keyword>
<dbReference type="Proteomes" id="UP000823388">
    <property type="component" value="Chromosome 1N"/>
</dbReference>
<accession>A0A8T0WRW3</accession>
<protein>
    <submittedName>
        <fullName evidence="1">Uncharacterized protein</fullName>
    </submittedName>
</protein>
<dbReference type="OrthoDB" id="657187at2759"/>
<comment type="caution">
    <text evidence="1">The sequence shown here is derived from an EMBL/GenBank/DDBJ whole genome shotgun (WGS) entry which is preliminary data.</text>
</comment>
<gene>
    <name evidence="1" type="ORF">PVAP13_1NG080500</name>
</gene>
<organism evidence="1 2">
    <name type="scientific">Panicum virgatum</name>
    <name type="common">Blackwell switchgrass</name>
    <dbReference type="NCBI Taxonomy" id="38727"/>
    <lineage>
        <taxon>Eukaryota</taxon>
        <taxon>Viridiplantae</taxon>
        <taxon>Streptophyta</taxon>
        <taxon>Embryophyta</taxon>
        <taxon>Tracheophyta</taxon>
        <taxon>Spermatophyta</taxon>
        <taxon>Magnoliopsida</taxon>
        <taxon>Liliopsida</taxon>
        <taxon>Poales</taxon>
        <taxon>Poaceae</taxon>
        <taxon>PACMAD clade</taxon>
        <taxon>Panicoideae</taxon>
        <taxon>Panicodae</taxon>
        <taxon>Paniceae</taxon>
        <taxon>Panicinae</taxon>
        <taxon>Panicum</taxon>
        <taxon>Panicum sect. Hiantes</taxon>
    </lineage>
</organism>
<evidence type="ECO:0000313" key="1">
    <source>
        <dbReference type="EMBL" id="KAG2649007.1"/>
    </source>
</evidence>
<dbReference type="AlphaFoldDB" id="A0A8T0WRW3"/>
<name>A0A8T0WRW3_PANVG</name>
<evidence type="ECO:0000313" key="2">
    <source>
        <dbReference type="Proteomes" id="UP000823388"/>
    </source>
</evidence>
<dbReference type="PANTHER" id="PTHR33168">
    <property type="entry name" value="STRESS INDUCED PROTEIN-RELATED"/>
    <property type="match status" value="1"/>
</dbReference>
<sequence>MEAPPPPPSSRSALRHRLRATVCCCFGSGGGGLGERMRWRRRAGVGEFRYDPLSYALNFDEGDLLDADADDDLYEAHAGRGDGTLYQSFSSRLPTPAAAIEVA</sequence>
<proteinExistence type="predicted"/>